<keyword evidence="1" id="KW-0732">Signal</keyword>
<dbReference type="AlphaFoldDB" id="A0A2W1MYN3"/>
<name>A0A2W1MYN3_9FLAO</name>
<evidence type="ECO:0000313" key="2">
    <source>
        <dbReference type="EMBL" id="PZE16977.1"/>
    </source>
</evidence>
<comment type="caution">
    <text evidence="2">The sequence shown here is derived from an EMBL/GenBank/DDBJ whole genome shotgun (WGS) entry which is preliminary data.</text>
</comment>
<accession>A0A2W1MYN3</accession>
<evidence type="ECO:0000256" key="1">
    <source>
        <dbReference type="SAM" id="SignalP"/>
    </source>
</evidence>
<keyword evidence="3" id="KW-1185">Reference proteome</keyword>
<organism evidence="2 3">
    <name type="scientific">Putridiphycobacter roseus</name>
    <dbReference type="NCBI Taxonomy" id="2219161"/>
    <lineage>
        <taxon>Bacteria</taxon>
        <taxon>Pseudomonadati</taxon>
        <taxon>Bacteroidota</taxon>
        <taxon>Flavobacteriia</taxon>
        <taxon>Flavobacteriales</taxon>
        <taxon>Crocinitomicaceae</taxon>
        <taxon>Putridiphycobacter</taxon>
    </lineage>
</organism>
<dbReference type="Proteomes" id="UP000249248">
    <property type="component" value="Unassembled WGS sequence"/>
</dbReference>
<gene>
    <name evidence="2" type="ORF">DNU06_09505</name>
</gene>
<feature type="signal peptide" evidence="1">
    <location>
        <begin position="1"/>
        <end position="19"/>
    </location>
</feature>
<sequence>MKKATLIFTSLLFSLTVFSQSNQHADKTPLQRIILDVGATPFQLNISDVGTLKSLNFGLGYEVGKRLDLRFNLDLNAFINQNQYGPYGPYAENEFSLKKGISLGFNYSLWNDFNFIYDDCSLELLGKFGADINENATQESILYDISLRLKMLDLPYVGIGYNHHIMDFNDMKGIYFTFGLEF</sequence>
<evidence type="ECO:0000313" key="3">
    <source>
        <dbReference type="Proteomes" id="UP000249248"/>
    </source>
</evidence>
<dbReference type="EMBL" id="QKSB01000005">
    <property type="protein sequence ID" value="PZE16977.1"/>
    <property type="molecule type" value="Genomic_DNA"/>
</dbReference>
<protein>
    <recommendedName>
        <fullName evidence="4">Outer membrane protein beta-barrel domain-containing protein</fullName>
    </recommendedName>
</protein>
<feature type="chain" id="PRO_5016019197" description="Outer membrane protein beta-barrel domain-containing protein" evidence="1">
    <location>
        <begin position="20"/>
        <end position="182"/>
    </location>
</feature>
<evidence type="ECO:0008006" key="4">
    <source>
        <dbReference type="Google" id="ProtNLM"/>
    </source>
</evidence>
<dbReference type="RefSeq" id="WP_111063049.1">
    <property type="nucleotide sequence ID" value="NZ_JBHUCU010000032.1"/>
</dbReference>
<reference evidence="2 3" key="1">
    <citation type="submission" date="2018-06" db="EMBL/GenBank/DDBJ databases">
        <title>The draft genome sequence of Crocinitomix sp. SM1701.</title>
        <authorList>
            <person name="Zhang X."/>
        </authorList>
    </citation>
    <scope>NUCLEOTIDE SEQUENCE [LARGE SCALE GENOMIC DNA]</scope>
    <source>
        <strain evidence="2 3">SM1701</strain>
    </source>
</reference>
<proteinExistence type="predicted"/>